<dbReference type="GO" id="GO:0030246">
    <property type="term" value="F:carbohydrate binding"/>
    <property type="evidence" value="ECO:0007669"/>
    <property type="project" value="UniProtKB-KW"/>
</dbReference>
<dbReference type="InterPro" id="IPR013320">
    <property type="entry name" value="ConA-like_dom_sf"/>
</dbReference>
<dbReference type="AlphaFoldDB" id="A0A6M3IP75"/>
<dbReference type="EMBL" id="MT141355">
    <property type="protein sequence ID" value="QJA59125.1"/>
    <property type="molecule type" value="Genomic_DNA"/>
</dbReference>
<dbReference type="Pfam" id="PF13385">
    <property type="entry name" value="Laminin_G_3"/>
    <property type="match status" value="1"/>
</dbReference>
<sequence length="240" mass="25707">MESMLLEKTVGAVYPSPPVNSVLYLPGYPPTGGIIHDRSGSGNNGTINGATWERLPSGLWVLNFDGTTSYVDLGNPASLNFTGSFTFMAWVYFNKTTSTQQLWCKDTVAAGGRQILTYFAATKLQTYIFKTDAIISNINSSTALGTGVWYHVALVYTSIGDGSSLLDVYLNGVPDATQITNAISPIRSTAANWGLGANDVAATPAEFLYGKMGLVKAFNVPSTATQIAAYRQQERHLLGV</sequence>
<dbReference type="SUPFAM" id="SSF49899">
    <property type="entry name" value="Concanavalin A-like lectins/glucanases"/>
    <property type="match status" value="1"/>
</dbReference>
<gene>
    <name evidence="1" type="ORF">MM415B01343_0013</name>
</gene>
<evidence type="ECO:0000313" key="1">
    <source>
        <dbReference type="EMBL" id="QJA59125.1"/>
    </source>
</evidence>
<dbReference type="Gene3D" id="2.60.120.200">
    <property type="match status" value="1"/>
</dbReference>
<protein>
    <submittedName>
        <fullName evidence="1">Putative lectin/glucanase superfamily protein</fullName>
    </submittedName>
</protein>
<organism evidence="1">
    <name type="scientific">viral metagenome</name>
    <dbReference type="NCBI Taxonomy" id="1070528"/>
    <lineage>
        <taxon>unclassified sequences</taxon>
        <taxon>metagenomes</taxon>
        <taxon>organismal metagenomes</taxon>
    </lineage>
</organism>
<reference evidence="1" key="1">
    <citation type="submission" date="2020-03" db="EMBL/GenBank/DDBJ databases">
        <title>The deep terrestrial virosphere.</title>
        <authorList>
            <person name="Holmfeldt K."/>
            <person name="Nilsson E."/>
            <person name="Simone D."/>
            <person name="Lopez-Fernandez M."/>
            <person name="Wu X."/>
            <person name="de Brujin I."/>
            <person name="Lundin D."/>
            <person name="Andersson A."/>
            <person name="Bertilsson S."/>
            <person name="Dopson M."/>
        </authorList>
    </citation>
    <scope>NUCLEOTIDE SEQUENCE</scope>
    <source>
        <strain evidence="1">MM415B01343</strain>
    </source>
</reference>
<proteinExistence type="predicted"/>
<name>A0A6M3IP75_9ZZZZ</name>
<keyword evidence="1" id="KW-0430">Lectin</keyword>
<accession>A0A6M3IP75</accession>